<protein>
    <submittedName>
        <fullName evidence="2">Uncharacterized protein</fullName>
    </submittedName>
</protein>
<accession>A0A9P6K0T0</accession>
<proteinExistence type="predicted"/>
<dbReference type="EMBL" id="JAAAXW010000163">
    <property type="protein sequence ID" value="KAF9541553.1"/>
    <property type="molecule type" value="Genomic_DNA"/>
</dbReference>
<dbReference type="AlphaFoldDB" id="A0A9P6K0T0"/>
<evidence type="ECO:0000256" key="1">
    <source>
        <dbReference type="SAM" id="MobiDB-lite"/>
    </source>
</evidence>
<sequence>MEEQQLASLIGKILAKSLREEINKIVDARLADSNIRETPTPLASHSSCDMGTDTLNKAEDLPRFETNCDADQQYCYDNDDNTNDRSSNETDSDEEKGHMRKVTTNGSAPHQSDTAGTVTASLARDAPPSIVDLSPTEPDTIVYNHPSSYEFPNGNIVETIQFLTSDQDSRAKFTGWALLPLQSFKALVRKNCDVKVCLHAGILKAQSGTFQTLLSLKKKKLDCHTNSDNEERVNITEKICFGVYKCPKCEFSERPRLPNTGKNRNSIPRPPVGKCTTHPDDLEWKRCSASAVIVRYHGRMKTEIHHRGTHNHPKPPPMRAHMLAWRELEARVNVTPNDTAGKTITGSRTQKTSRRIHVAQANVDRLAKDVKTISNKHKPKGSIKGPMTIEKDA</sequence>
<name>A0A9P6K0T0_9FUNG</name>
<dbReference type="Proteomes" id="UP000723463">
    <property type="component" value="Unassembled WGS sequence"/>
</dbReference>
<comment type="caution">
    <text evidence="2">The sequence shown here is derived from an EMBL/GenBank/DDBJ whole genome shotgun (WGS) entry which is preliminary data.</text>
</comment>
<gene>
    <name evidence="2" type="ORF">EC957_002989</name>
</gene>
<feature type="compositionally biased region" description="Polar residues" evidence="1">
    <location>
        <begin position="102"/>
        <end position="116"/>
    </location>
</feature>
<evidence type="ECO:0000313" key="2">
    <source>
        <dbReference type="EMBL" id="KAF9541553.1"/>
    </source>
</evidence>
<reference evidence="2" key="1">
    <citation type="journal article" date="2020" name="Fungal Divers.">
        <title>Resolving the Mortierellaceae phylogeny through synthesis of multi-gene phylogenetics and phylogenomics.</title>
        <authorList>
            <person name="Vandepol N."/>
            <person name="Liber J."/>
            <person name="Desiro A."/>
            <person name="Na H."/>
            <person name="Kennedy M."/>
            <person name="Barry K."/>
            <person name="Grigoriev I.V."/>
            <person name="Miller A.N."/>
            <person name="O'Donnell K."/>
            <person name="Stajich J.E."/>
            <person name="Bonito G."/>
        </authorList>
    </citation>
    <scope>NUCLEOTIDE SEQUENCE</scope>
    <source>
        <strain evidence="2">NRRL 2591</strain>
    </source>
</reference>
<evidence type="ECO:0000313" key="3">
    <source>
        <dbReference type="Proteomes" id="UP000723463"/>
    </source>
</evidence>
<organism evidence="2 3">
    <name type="scientific">Mortierella hygrophila</name>
    <dbReference type="NCBI Taxonomy" id="979708"/>
    <lineage>
        <taxon>Eukaryota</taxon>
        <taxon>Fungi</taxon>
        <taxon>Fungi incertae sedis</taxon>
        <taxon>Mucoromycota</taxon>
        <taxon>Mortierellomycotina</taxon>
        <taxon>Mortierellomycetes</taxon>
        <taxon>Mortierellales</taxon>
        <taxon>Mortierellaceae</taxon>
        <taxon>Mortierella</taxon>
    </lineage>
</organism>
<feature type="region of interest" description="Disordered" evidence="1">
    <location>
        <begin position="74"/>
        <end position="116"/>
    </location>
</feature>
<keyword evidence="3" id="KW-1185">Reference proteome</keyword>